<feature type="binding site" evidence="14">
    <location>
        <position position="300"/>
    </location>
    <ligand>
        <name>S-adenosyl-L-methionine</name>
        <dbReference type="ChEBI" id="CHEBI:59789"/>
    </ligand>
</feature>
<protein>
    <recommendedName>
        <fullName evidence="14">Dual-specificity RNA methyltransferase RlmN</fullName>
        <ecNumber evidence="14">2.1.1.192</ecNumber>
    </recommendedName>
    <alternativeName>
        <fullName evidence="14">23S rRNA (adenine(2503)-C(2))-methyltransferase</fullName>
    </alternativeName>
    <alternativeName>
        <fullName evidence="14">23S rRNA m2A2503 methyltransferase</fullName>
    </alternativeName>
    <alternativeName>
        <fullName evidence="14">Ribosomal RNA large subunit methyltransferase N</fullName>
    </alternativeName>
    <alternativeName>
        <fullName evidence="14">tRNA (adenine(37)-C(2))-methyltransferase</fullName>
    </alternativeName>
    <alternativeName>
        <fullName evidence="14">tRNA m2A37 methyltransferase</fullName>
    </alternativeName>
</protein>
<dbReference type="InterPro" id="IPR058240">
    <property type="entry name" value="rSAM_sf"/>
</dbReference>
<evidence type="ECO:0000256" key="2">
    <source>
        <dbReference type="ARBA" id="ARBA00007544"/>
    </source>
</evidence>
<dbReference type="SFLD" id="SFLDG01062">
    <property type="entry name" value="methyltransferase_(Class_A)"/>
    <property type="match status" value="1"/>
</dbReference>
<comment type="function">
    <text evidence="14">Specifically methylates position 2 of adenine 2503 in 23S rRNA and position 2 of adenine 37 in tRNAs. m2A2503 modification seems to play a crucial role in the proofreading step occurring at the peptidyl transferase center and thus would serve to optimize ribosomal fidelity.</text>
</comment>
<dbReference type="Gene3D" id="1.10.150.530">
    <property type="match status" value="1"/>
</dbReference>
<evidence type="ECO:0000256" key="13">
    <source>
        <dbReference type="ARBA" id="ARBA00023157"/>
    </source>
</evidence>
<dbReference type="PANTHER" id="PTHR30544:SF5">
    <property type="entry name" value="RADICAL SAM CORE DOMAIN-CONTAINING PROTEIN"/>
    <property type="match status" value="1"/>
</dbReference>
<evidence type="ECO:0000256" key="4">
    <source>
        <dbReference type="ARBA" id="ARBA00022490"/>
    </source>
</evidence>
<keyword evidence="17" id="KW-1185">Reference proteome</keyword>
<comment type="catalytic activity">
    <reaction evidence="14">
        <text>adenosine(37) in tRNA + 2 reduced [2Fe-2S]-[ferredoxin] + 2 S-adenosyl-L-methionine = 2-methyladenosine(37) in tRNA + 5'-deoxyadenosine + L-methionine + 2 oxidized [2Fe-2S]-[ferredoxin] + S-adenosyl-L-homocysteine</text>
        <dbReference type="Rhea" id="RHEA:43332"/>
        <dbReference type="Rhea" id="RHEA-COMP:10000"/>
        <dbReference type="Rhea" id="RHEA-COMP:10001"/>
        <dbReference type="Rhea" id="RHEA-COMP:10162"/>
        <dbReference type="Rhea" id="RHEA-COMP:10485"/>
        <dbReference type="ChEBI" id="CHEBI:17319"/>
        <dbReference type="ChEBI" id="CHEBI:33737"/>
        <dbReference type="ChEBI" id="CHEBI:33738"/>
        <dbReference type="ChEBI" id="CHEBI:57844"/>
        <dbReference type="ChEBI" id="CHEBI:57856"/>
        <dbReference type="ChEBI" id="CHEBI:59789"/>
        <dbReference type="ChEBI" id="CHEBI:74411"/>
        <dbReference type="ChEBI" id="CHEBI:74497"/>
        <dbReference type="EC" id="2.1.1.192"/>
    </reaction>
</comment>
<keyword evidence="11 14" id="KW-0408">Iron</keyword>
<dbReference type="SFLD" id="SFLDS00029">
    <property type="entry name" value="Radical_SAM"/>
    <property type="match status" value="1"/>
</dbReference>
<dbReference type="GO" id="GO:0046872">
    <property type="term" value="F:metal ion binding"/>
    <property type="evidence" value="ECO:0007669"/>
    <property type="project" value="UniProtKB-KW"/>
</dbReference>
<comment type="catalytic activity">
    <reaction evidence="14">
        <text>adenosine(2503) in 23S rRNA + 2 reduced [2Fe-2S]-[ferredoxin] + 2 S-adenosyl-L-methionine = 2-methyladenosine(2503) in 23S rRNA + 5'-deoxyadenosine + L-methionine + 2 oxidized [2Fe-2S]-[ferredoxin] + S-adenosyl-L-homocysteine</text>
        <dbReference type="Rhea" id="RHEA:42916"/>
        <dbReference type="Rhea" id="RHEA-COMP:10000"/>
        <dbReference type="Rhea" id="RHEA-COMP:10001"/>
        <dbReference type="Rhea" id="RHEA-COMP:10152"/>
        <dbReference type="Rhea" id="RHEA-COMP:10282"/>
        <dbReference type="ChEBI" id="CHEBI:17319"/>
        <dbReference type="ChEBI" id="CHEBI:33737"/>
        <dbReference type="ChEBI" id="CHEBI:33738"/>
        <dbReference type="ChEBI" id="CHEBI:57844"/>
        <dbReference type="ChEBI" id="CHEBI:57856"/>
        <dbReference type="ChEBI" id="CHEBI:59789"/>
        <dbReference type="ChEBI" id="CHEBI:74411"/>
        <dbReference type="ChEBI" id="CHEBI:74497"/>
        <dbReference type="EC" id="2.1.1.192"/>
    </reaction>
</comment>
<dbReference type="Pfam" id="PF21016">
    <property type="entry name" value="RlmN_N"/>
    <property type="match status" value="1"/>
</dbReference>
<feature type="domain" description="Radical SAM core" evidence="15">
    <location>
        <begin position="101"/>
        <end position="338"/>
    </location>
</feature>
<dbReference type="GO" id="GO:0070475">
    <property type="term" value="P:rRNA base methylation"/>
    <property type="evidence" value="ECO:0007669"/>
    <property type="project" value="UniProtKB-UniRule"/>
</dbReference>
<keyword evidence="5 14" id="KW-0698">rRNA processing</keyword>
<feature type="binding site" evidence="14">
    <location>
        <position position="200"/>
    </location>
    <ligand>
        <name>S-adenosyl-L-methionine</name>
        <dbReference type="ChEBI" id="CHEBI:59789"/>
    </ligand>
</feature>
<dbReference type="InterPro" id="IPR040072">
    <property type="entry name" value="Methyltransferase_A"/>
</dbReference>
<organism evidence="16 17">
    <name type="scientific">Acidihalobacter yilgarnensis</name>
    <dbReference type="NCBI Taxonomy" id="2819280"/>
    <lineage>
        <taxon>Bacteria</taxon>
        <taxon>Pseudomonadati</taxon>
        <taxon>Pseudomonadota</taxon>
        <taxon>Gammaproteobacteria</taxon>
        <taxon>Chromatiales</taxon>
        <taxon>Ectothiorhodospiraceae</taxon>
        <taxon>Acidihalobacter</taxon>
    </lineage>
</organism>
<dbReference type="PANTHER" id="PTHR30544">
    <property type="entry name" value="23S RRNA METHYLTRANSFERASE"/>
    <property type="match status" value="1"/>
</dbReference>
<dbReference type="FunFam" id="1.10.150.530:FF:000003">
    <property type="entry name" value="Dual-specificity RNA methyltransferase RlmN"/>
    <property type="match status" value="1"/>
</dbReference>
<dbReference type="RefSeq" id="WP_070078583.1">
    <property type="nucleotide sequence ID" value="NZ_CP017415.1"/>
</dbReference>
<dbReference type="SFLD" id="SFLDF00275">
    <property type="entry name" value="adenosine_C2_methyltransferase"/>
    <property type="match status" value="1"/>
</dbReference>
<keyword evidence="13 14" id="KW-1015">Disulfide bond</keyword>
<reference evidence="17" key="1">
    <citation type="submission" date="2016-09" db="EMBL/GenBank/DDBJ databases">
        <title>Acidihalobacter prosperus F5.</title>
        <authorList>
            <person name="Khaleque H.N."/>
            <person name="Ramsay J.P."/>
            <person name="Kaksonen A.H."/>
            <person name="Boxall N.J."/>
            <person name="Watkin E.L.J."/>
        </authorList>
    </citation>
    <scope>NUCLEOTIDE SEQUENCE [LARGE SCALE GENOMIC DNA]</scope>
    <source>
        <strain evidence="17">F5</strain>
    </source>
</reference>
<keyword evidence="3 14" id="KW-0004">4Fe-4S</keyword>
<gene>
    <name evidence="14" type="primary">rlmN</name>
    <name evidence="16" type="ORF">BI364_09845</name>
</gene>
<accession>A0A1D8INZ7</accession>
<feature type="binding site" evidence="14">
    <location>
        <position position="122"/>
    </location>
    <ligand>
        <name>[4Fe-4S] cluster</name>
        <dbReference type="ChEBI" id="CHEBI:49883"/>
        <note>4Fe-4S-S-AdoMet</note>
    </ligand>
</feature>
<feature type="binding site" evidence="14">
    <location>
        <position position="115"/>
    </location>
    <ligand>
        <name>[4Fe-4S] cluster</name>
        <dbReference type="ChEBI" id="CHEBI:49883"/>
        <note>4Fe-4S-S-AdoMet</note>
    </ligand>
</feature>
<dbReference type="GO" id="GO:0000049">
    <property type="term" value="F:tRNA binding"/>
    <property type="evidence" value="ECO:0007669"/>
    <property type="project" value="UniProtKB-UniRule"/>
</dbReference>
<keyword evidence="9 14" id="KW-0819">tRNA processing</keyword>
<comment type="cofactor">
    <cofactor evidence="14">
        <name>[4Fe-4S] cluster</name>
        <dbReference type="ChEBI" id="CHEBI:49883"/>
    </cofactor>
    <text evidence="14">Binds 1 [4Fe-4S] cluster. The cluster is coordinated with 3 cysteines and an exchangeable S-adenosyl-L-methionine.</text>
</comment>
<dbReference type="Gene3D" id="3.20.20.70">
    <property type="entry name" value="Aldolase class I"/>
    <property type="match status" value="1"/>
</dbReference>
<dbReference type="GO" id="GO:0005737">
    <property type="term" value="C:cytoplasm"/>
    <property type="evidence" value="ECO:0007669"/>
    <property type="project" value="UniProtKB-SubCell"/>
</dbReference>
<keyword evidence="8 14" id="KW-0949">S-adenosyl-L-methionine</keyword>
<evidence type="ECO:0000256" key="11">
    <source>
        <dbReference type="ARBA" id="ARBA00023004"/>
    </source>
</evidence>
<keyword evidence="10 14" id="KW-0479">Metal-binding</keyword>
<dbReference type="InterPro" id="IPR027492">
    <property type="entry name" value="RNA_MTrfase_RlmN"/>
</dbReference>
<feature type="active site" description="Proton acceptor" evidence="14">
    <location>
        <position position="95"/>
    </location>
</feature>
<keyword evidence="12 14" id="KW-0411">Iron-sulfur</keyword>
<dbReference type="InterPro" id="IPR004383">
    <property type="entry name" value="rRNA_lsu_MTrfase_RlmN/Cfr"/>
</dbReference>
<dbReference type="GO" id="GO:0070040">
    <property type="term" value="F:rRNA (adenine(2503)-C2-)-methyltransferase activity"/>
    <property type="evidence" value="ECO:0007669"/>
    <property type="project" value="UniProtKB-UniRule"/>
</dbReference>
<dbReference type="CDD" id="cd01335">
    <property type="entry name" value="Radical_SAM"/>
    <property type="match status" value="1"/>
</dbReference>
<dbReference type="InterPro" id="IPR013785">
    <property type="entry name" value="Aldolase_TIM"/>
</dbReference>
<comment type="miscellaneous">
    <text evidence="14">Reaction proceeds by a ping-pong mechanism involving intermediate methylation of a conserved cysteine residue.</text>
</comment>
<evidence type="ECO:0000313" key="16">
    <source>
        <dbReference type="EMBL" id="AOU98218.1"/>
    </source>
</evidence>
<keyword evidence="6 14" id="KW-0489">Methyltransferase</keyword>
<feature type="active site" description="S-methylcysteine intermediate" evidence="14">
    <location>
        <position position="343"/>
    </location>
</feature>
<evidence type="ECO:0000256" key="5">
    <source>
        <dbReference type="ARBA" id="ARBA00022552"/>
    </source>
</evidence>
<proteinExistence type="inferred from homology"/>
<evidence type="ECO:0000259" key="15">
    <source>
        <dbReference type="PROSITE" id="PS51918"/>
    </source>
</evidence>
<dbReference type="AlphaFoldDB" id="A0A1D8INZ7"/>
<comment type="similarity">
    <text evidence="2 14">Belongs to the radical SAM superfamily. RlmN family.</text>
</comment>
<dbReference type="EC" id="2.1.1.192" evidence="14"/>
<dbReference type="GO" id="GO:0051539">
    <property type="term" value="F:4 iron, 4 sulfur cluster binding"/>
    <property type="evidence" value="ECO:0007669"/>
    <property type="project" value="UniProtKB-UniRule"/>
</dbReference>
<dbReference type="SUPFAM" id="SSF102114">
    <property type="entry name" value="Radical SAM enzymes"/>
    <property type="match status" value="1"/>
</dbReference>
<dbReference type="GO" id="GO:0019843">
    <property type="term" value="F:rRNA binding"/>
    <property type="evidence" value="ECO:0007669"/>
    <property type="project" value="UniProtKB-UniRule"/>
</dbReference>
<evidence type="ECO:0000256" key="10">
    <source>
        <dbReference type="ARBA" id="ARBA00022723"/>
    </source>
</evidence>
<evidence type="ECO:0000256" key="12">
    <source>
        <dbReference type="ARBA" id="ARBA00023014"/>
    </source>
</evidence>
<keyword evidence="7 14" id="KW-0808">Transferase</keyword>
<evidence type="ECO:0000313" key="17">
    <source>
        <dbReference type="Proteomes" id="UP000095401"/>
    </source>
</evidence>
<dbReference type="KEGG" id="aprs:BI364_09845"/>
<evidence type="ECO:0000256" key="7">
    <source>
        <dbReference type="ARBA" id="ARBA00022679"/>
    </source>
</evidence>
<evidence type="ECO:0000256" key="6">
    <source>
        <dbReference type="ARBA" id="ARBA00022603"/>
    </source>
</evidence>
<dbReference type="PROSITE" id="PS51918">
    <property type="entry name" value="RADICAL_SAM"/>
    <property type="match status" value="1"/>
</dbReference>
<comment type="caution">
    <text evidence="14">Lacks conserved residue(s) required for the propagation of feature annotation.</text>
</comment>
<dbReference type="GO" id="GO:0030488">
    <property type="term" value="P:tRNA methylation"/>
    <property type="evidence" value="ECO:0007669"/>
    <property type="project" value="UniProtKB-UniRule"/>
</dbReference>
<feature type="binding site" evidence="14">
    <location>
        <begin position="222"/>
        <end position="224"/>
    </location>
    <ligand>
        <name>S-adenosyl-L-methionine</name>
        <dbReference type="ChEBI" id="CHEBI:59789"/>
    </ligand>
</feature>
<sequence>MMSDTKTNLLGLPREALESYFSERGEAVFRARQLMKWMHHHGVADFAEMTDLAKSLRLRLIEEAQVCAPEVVMEQCSADGTRKWLLRLDDGNCIEAVFIPEEGRGTLCVSSQVGCALDCTFCSTARQGFNRNLSAAEIVAQLWVAKRHLQPDPGRSRVITNVVLMGMGEPLLNYDAVIDAMELMMDDLAYGLGKRRVTLSTSGVIPAMDRLKDRLDVSLAVSLHAPNDALRDQLVPLNRKYPIAELLAACRRFVEGKKHKQRVTFEYVMLKDVNDSPAHARELARLLHDVPSKINLIPFNPFPETRFTRSEPQTINRFRDILIAAGLTTITRKTRGDDIDAACGQLAGKVQDRSRRALRFARLERDLTV</sequence>
<evidence type="ECO:0000256" key="9">
    <source>
        <dbReference type="ARBA" id="ARBA00022694"/>
    </source>
</evidence>
<dbReference type="HAMAP" id="MF_01849">
    <property type="entry name" value="RNA_methyltr_RlmN"/>
    <property type="match status" value="1"/>
</dbReference>
<dbReference type="InterPro" id="IPR048641">
    <property type="entry name" value="RlmN_N"/>
</dbReference>
<dbReference type="InterPro" id="IPR007197">
    <property type="entry name" value="rSAM"/>
</dbReference>
<evidence type="ECO:0000256" key="3">
    <source>
        <dbReference type="ARBA" id="ARBA00022485"/>
    </source>
</evidence>
<dbReference type="PIRSF" id="PIRSF006004">
    <property type="entry name" value="CHP00048"/>
    <property type="match status" value="1"/>
</dbReference>
<evidence type="ECO:0000256" key="1">
    <source>
        <dbReference type="ARBA" id="ARBA00004496"/>
    </source>
</evidence>
<name>A0A1D8INZ7_9GAMM</name>
<feature type="binding site" evidence="14">
    <location>
        <begin position="168"/>
        <end position="169"/>
    </location>
    <ligand>
        <name>S-adenosyl-L-methionine</name>
        <dbReference type="ChEBI" id="CHEBI:59789"/>
    </ligand>
</feature>
<keyword evidence="4 14" id="KW-0963">Cytoplasm</keyword>
<dbReference type="Pfam" id="PF04055">
    <property type="entry name" value="Radical_SAM"/>
    <property type="match status" value="1"/>
</dbReference>
<dbReference type="FunFam" id="3.20.20.70:FF:000008">
    <property type="entry name" value="Dual-specificity RNA methyltransferase RlmN"/>
    <property type="match status" value="1"/>
</dbReference>
<comment type="subcellular location">
    <subcellularLocation>
        <location evidence="1 14">Cytoplasm</location>
    </subcellularLocation>
</comment>
<feature type="binding site" evidence="14">
    <location>
        <position position="119"/>
    </location>
    <ligand>
        <name>[4Fe-4S] cluster</name>
        <dbReference type="ChEBI" id="CHEBI:49883"/>
        <note>4Fe-4S-S-AdoMet</note>
    </ligand>
</feature>
<dbReference type="EMBL" id="CP017415">
    <property type="protein sequence ID" value="AOU98218.1"/>
    <property type="molecule type" value="Genomic_DNA"/>
</dbReference>
<dbReference type="GO" id="GO:0002935">
    <property type="term" value="F:tRNA (adenine(37)-C2)-methyltransferase activity"/>
    <property type="evidence" value="ECO:0007669"/>
    <property type="project" value="UniProtKB-UniRule"/>
</dbReference>
<dbReference type="NCBIfam" id="TIGR00048">
    <property type="entry name" value="rRNA_mod_RlmN"/>
    <property type="match status" value="1"/>
</dbReference>
<evidence type="ECO:0000256" key="14">
    <source>
        <dbReference type="HAMAP-Rule" id="MF_01849"/>
    </source>
</evidence>
<dbReference type="Proteomes" id="UP000095401">
    <property type="component" value="Chromosome"/>
</dbReference>
<evidence type="ECO:0000256" key="8">
    <source>
        <dbReference type="ARBA" id="ARBA00022691"/>
    </source>
</evidence>